<evidence type="ECO:0000313" key="2">
    <source>
        <dbReference type="Proteomes" id="UP000010412"/>
    </source>
</evidence>
<evidence type="ECO:0000313" key="1">
    <source>
        <dbReference type="EMBL" id="EKY19527.1"/>
    </source>
</evidence>
<gene>
    <name evidence="1" type="ORF">HMPREF0870_01116</name>
</gene>
<reference evidence="1 2" key="1">
    <citation type="submission" date="2012-05" db="EMBL/GenBank/DDBJ databases">
        <authorList>
            <person name="Weinstock G."/>
            <person name="Sodergren E."/>
            <person name="Lobos E.A."/>
            <person name="Fulton L."/>
            <person name="Fulton R."/>
            <person name="Courtney L."/>
            <person name="Fronick C."/>
            <person name="O'Laughlin M."/>
            <person name="Godfrey J."/>
            <person name="Wilson R.M."/>
            <person name="Miner T."/>
            <person name="Farmer C."/>
            <person name="Delehaunty K."/>
            <person name="Cordes M."/>
            <person name="Minx P."/>
            <person name="Tomlinson C."/>
            <person name="Chen J."/>
            <person name="Wollam A."/>
            <person name="Pepin K.H."/>
            <person name="Bhonagiri V."/>
            <person name="Zhang X."/>
            <person name="Suruliraj S."/>
            <person name="Warren W."/>
            <person name="Mitreva M."/>
            <person name="Mardis E.R."/>
            <person name="Wilson R.K."/>
        </authorList>
    </citation>
    <scope>NUCLEOTIDE SEQUENCE [LARGE SCALE GENOMIC DNA]</scope>
    <source>
        <strain evidence="1 2">KON</strain>
    </source>
</reference>
<dbReference type="Proteomes" id="UP000010412">
    <property type="component" value="Unassembled WGS sequence"/>
</dbReference>
<proteinExistence type="predicted"/>
<comment type="caution">
    <text evidence="1">The sequence shown here is derived from an EMBL/GenBank/DDBJ whole genome shotgun (WGS) entry which is preliminary data.</text>
</comment>
<organism evidence="1 2">
    <name type="scientific">Veillonella atypica KON</name>
    <dbReference type="NCBI Taxonomy" id="1128111"/>
    <lineage>
        <taxon>Bacteria</taxon>
        <taxon>Bacillati</taxon>
        <taxon>Bacillota</taxon>
        <taxon>Negativicutes</taxon>
        <taxon>Veillonellales</taxon>
        <taxon>Veillonellaceae</taxon>
        <taxon>Veillonella</taxon>
    </lineage>
</organism>
<accession>A0ABP2SSQ5</accession>
<dbReference type="EMBL" id="AMEX01000016">
    <property type="protein sequence ID" value="EKY19527.1"/>
    <property type="molecule type" value="Genomic_DNA"/>
</dbReference>
<name>A0ABP2SSQ5_9FIRM</name>
<keyword evidence="2" id="KW-1185">Reference proteome</keyword>
<protein>
    <submittedName>
        <fullName evidence="1">Uncharacterized protein</fullName>
    </submittedName>
</protein>
<sequence>MFERGYIVLKHIVLAMTISVAIITPAQAIDINIPGADKTIPVEAYKNYNYTNESLEKALSDKEEHVAKKLKSYHYRDYEITKQVQYSKNSLRAVQAHSTIIRLHSDTDSMRLVMPFSSQHGMYTQKQDGQTLEINNQKIDFSIMADTTRHLNQLNKKNRDLHRDIKKFSNPSIGSALWFKEKQQSKDNNEIYTTGIQFKNPKNKSKSYRMAFTYNGGGSEGALIDRHVENMIANYIVPSIQLLPDTDSYSESKELYGFIYKMPKGSHQEIGYDINNDAIHVYKTVGYEQCVYVNRSQLGDKSMAAQYTKMLELMTNIGVNLGVKDPQYAIVWNDGIPSALIDVYNPDGDSLIVVLTYDDNRMLVNWIAYNLKDTKLSRDEIRYIAESVKIKDKVSLTNQKIQPLSEEFLIF</sequence>